<dbReference type="InterPro" id="IPR036390">
    <property type="entry name" value="WH_DNA-bd_sf"/>
</dbReference>
<dbReference type="InterPro" id="IPR051011">
    <property type="entry name" value="Metal_resp_trans_reg"/>
</dbReference>
<dbReference type="EMBL" id="FQXS01000040">
    <property type="protein sequence ID" value="SHI12319.1"/>
    <property type="molecule type" value="Genomic_DNA"/>
</dbReference>
<dbReference type="GO" id="GO:0003700">
    <property type="term" value="F:DNA-binding transcription factor activity"/>
    <property type="evidence" value="ECO:0007669"/>
    <property type="project" value="InterPro"/>
</dbReference>
<dbReference type="InterPro" id="IPR036388">
    <property type="entry name" value="WH-like_DNA-bd_sf"/>
</dbReference>
<dbReference type="Gene3D" id="1.10.10.10">
    <property type="entry name" value="Winged helix-like DNA-binding domain superfamily/Winged helix DNA-binding domain"/>
    <property type="match status" value="1"/>
</dbReference>
<dbReference type="PANTHER" id="PTHR43132:SF6">
    <property type="entry name" value="HTH-TYPE TRANSCRIPTIONAL REPRESSOR CZRA"/>
    <property type="match status" value="1"/>
</dbReference>
<keyword evidence="2" id="KW-0238">DNA-binding</keyword>
<dbReference type="SMART" id="SM00418">
    <property type="entry name" value="HTH_ARSR"/>
    <property type="match status" value="1"/>
</dbReference>
<evidence type="ECO:0000256" key="1">
    <source>
        <dbReference type="ARBA" id="ARBA00023015"/>
    </source>
</evidence>
<evidence type="ECO:0000256" key="2">
    <source>
        <dbReference type="ARBA" id="ARBA00023125"/>
    </source>
</evidence>
<dbReference type="RefSeq" id="WP_084540808.1">
    <property type="nucleotide sequence ID" value="NZ_FQXS01000040.1"/>
</dbReference>
<dbReference type="CDD" id="cd00090">
    <property type="entry name" value="HTH_ARSR"/>
    <property type="match status" value="1"/>
</dbReference>
<dbReference type="PROSITE" id="PS00846">
    <property type="entry name" value="HTH_ARSR_1"/>
    <property type="match status" value="1"/>
</dbReference>
<feature type="domain" description="HTH arsR-type" evidence="4">
    <location>
        <begin position="26"/>
        <end position="118"/>
    </location>
</feature>
<dbReference type="PRINTS" id="PR00778">
    <property type="entry name" value="HTHARSR"/>
</dbReference>
<dbReference type="NCBIfam" id="NF033788">
    <property type="entry name" value="HTH_metalloreg"/>
    <property type="match status" value="1"/>
</dbReference>
<gene>
    <name evidence="5" type="ORF">SAMN02745124_04132</name>
</gene>
<dbReference type="InterPro" id="IPR001845">
    <property type="entry name" value="HTH_ArsR_DNA-bd_dom"/>
</dbReference>
<evidence type="ECO:0000313" key="6">
    <source>
        <dbReference type="Proteomes" id="UP000184139"/>
    </source>
</evidence>
<dbReference type="Proteomes" id="UP000184139">
    <property type="component" value="Unassembled WGS sequence"/>
</dbReference>
<sequence length="125" mass="13549">MSEDRCERRIIHEDRLAAARLALSGLPPAALVCDLFKALADPGRLTIVSALAVQEMCVCDLAALLGVSESATSHQLRILRIANLVKNRRDGQVLYYRLADDHVMQLVETATEHAREAVTGGGALT</sequence>
<dbReference type="SUPFAM" id="SSF46785">
    <property type="entry name" value="Winged helix' DNA-binding domain"/>
    <property type="match status" value="1"/>
</dbReference>
<dbReference type="PROSITE" id="PS50987">
    <property type="entry name" value="HTH_ARSR_2"/>
    <property type="match status" value="1"/>
</dbReference>
<dbReference type="InterPro" id="IPR018334">
    <property type="entry name" value="ArsR_HTH"/>
</dbReference>
<dbReference type="GO" id="GO:0003677">
    <property type="term" value="F:DNA binding"/>
    <property type="evidence" value="ECO:0007669"/>
    <property type="project" value="UniProtKB-KW"/>
</dbReference>
<keyword evidence="1" id="KW-0805">Transcription regulation</keyword>
<reference evidence="5 6" key="1">
    <citation type="submission" date="2016-11" db="EMBL/GenBank/DDBJ databases">
        <authorList>
            <person name="Jaros S."/>
            <person name="Januszkiewicz K."/>
            <person name="Wedrychowicz H."/>
        </authorList>
    </citation>
    <scope>NUCLEOTIDE SEQUENCE [LARGE SCALE GENOMIC DNA]</scope>
    <source>
        <strain evidence="5 6">DSM 9705</strain>
    </source>
</reference>
<dbReference type="PANTHER" id="PTHR43132">
    <property type="entry name" value="ARSENICAL RESISTANCE OPERON REPRESSOR ARSR-RELATED"/>
    <property type="match status" value="1"/>
</dbReference>
<name>A0A1M5YK93_9BACT</name>
<dbReference type="InterPro" id="IPR011991">
    <property type="entry name" value="ArsR-like_HTH"/>
</dbReference>
<dbReference type="Pfam" id="PF01022">
    <property type="entry name" value="HTH_5"/>
    <property type="match status" value="1"/>
</dbReference>
<proteinExistence type="predicted"/>
<keyword evidence="3" id="KW-0804">Transcription</keyword>
<accession>A0A1M5YK93</accession>
<protein>
    <submittedName>
        <fullName evidence="5">Transcriptional regulator, ArsR family</fullName>
    </submittedName>
</protein>
<keyword evidence="6" id="KW-1185">Reference proteome</keyword>
<evidence type="ECO:0000256" key="3">
    <source>
        <dbReference type="ARBA" id="ARBA00023163"/>
    </source>
</evidence>
<evidence type="ECO:0000259" key="4">
    <source>
        <dbReference type="PROSITE" id="PS50987"/>
    </source>
</evidence>
<organism evidence="5 6">
    <name type="scientific">Desulfofustis glycolicus DSM 9705</name>
    <dbReference type="NCBI Taxonomy" id="1121409"/>
    <lineage>
        <taxon>Bacteria</taxon>
        <taxon>Pseudomonadati</taxon>
        <taxon>Thermodesulfobacteriota</taxon>
        <taxon>Desulfobulbia</taxon>
        <taxon>Desulfobulbales</taxon>
        <taxon>Desulfocapsaceae</taxon>
        <taxon>Desulfofustis</taxon>
    </lineage>
</organism>
<dbReference type="OrthoDB" id="9810923at2"/>
<dbReference type="AlphaFoldDB" id="A0A1M5YK93"/>
<dbReference type="STRING" id="1121409.SAMN02745124_04132"/>
<evidence type="ECO:0000313" key="5">
    <source>
        <dbReference type="EMBL" id="SHI12319.1"/>
    </source>
</evidence>